<dbReference type="Proteomes" id="UP000015961">
    <property type="component" value="Unassembled WGS sequence"/>
</dbReference>
<organism evidence="2 3">
    <name type="scientific">Enterococcus sulfureus ATCC 49903</name>
    <dbReference type="NCBI Taxonomy" id="1140003"/>
    <lineage>
        <taxon>Bacteria</taxon>
        <taxon>Bacillati</taxon>
        <taxon>Bacillota</taxon>
        <taxon>Bacilli</taxon>
        <taxon>Lactobacillales</taxon>
        <taxon>Enterococcaceae</taxon>
        <taxon>Enterococcus</taxon>
    </lineage>
</organism>
<dbReference type="STRING" id="1140003.OMY_01683"/>
<accession>S0KP17</accession>
<comment type="caution">
    <text evidence="2">The sequence shown here is derived from an EMBL/GenBank/DDBJ whole genome shotgun (WGS) entry which is preliminary data.</text>
</comment>
<keyword evidence="3" id="KW-1185">Reference proteome</keyword>
<feature type="compositionally biased region" description="Basic and acidic residues" evidence="1">
    <location>
        <begin position="521"/>
        <end position="531"/>
    </location>
</feature>
<dbReference type="PATRIC" id="fig|1140003.3.peg.1621"/>
<evidence type="ECO:0000256" key="1">
    <source>
        <dbReference type="SAM" id="MobiDB-lite"/>
    </source>
</evidence>
<dbReference type="RefSeq" id="WP_016186120.1">
    <property type="nucleotide sequence ID" value="NZ_ASWO01000003.1"/>
</dbReference>
<feature type="compositionally biased region" description="Low complexity" evidence="1">
    <location>
        <begin position="532"/>
        <end position="584"/>
    </location>
</feature>
<proteinExistence type="predicted"/>
<evidence type="ECO:0000313" key="3">
    <source>
        <dbReference type="Proteomes" id="UP000015961"/>
    </source>
</evidence>
<dbReference type="AlphaFoldDB" id="S0KP17"/>
<dbReference type="EMBL" id="ASWO01000003">
    <property type="protein sequence ID" value="EOT86154.1"/>
    <property type="molecule type" value="Genomic_DNA"/>
</dbReference>
<reference evidence="2 3" key="1">
    <citation type="submission" date="2013-03" db="EMBL/GenBank/DDBJ databases">
        <title>The Genome Sequence of Enterococcus sulfureus ATCC_49903 (PacBio/Illumina hybrid assembly).</title>
        <authorList>
            <consortium name="The Broad Institute Genomics Platform"/>
            <consortium name="The Broad Institute Genome Sequencing Center for Infectious Disease"/>
            <person name="Earl A."/>
            <person name="Russ C."/>
            <person name="Gilmore M."/>
            <person name="Surin D."/>
            <person name="Walker B."/>
            <person name="Young S."/>
            <person name="Zeng Q."/>
            <person name="Gargeya S."/>
            <person name="Fitzgerald M."/>
            <person name="Haas B."/>
            <person name="Abouelleil A."/>
            <person name="Allen A.W."/>
            <person name="Alvarado L."/>
            <person name="Arachchi H.M."/>
            <person name="Berlin A.M."/>
            <person name="Chapman S.B."/>
            <person name="Gainer-Dewar J."/>
            <person name="Goldberg J."/>
            <person name="Griggs A."/>
            <person name="Gujja S."/>
            <person name="Hansen M."/>
            <person name="Howarth C."/>
            <person name="Imamovic A."/>
            <person name="Ireland A."/>
            <person name="Larimer J."/>
            <person name="McCowan C."/>
            <person name="Murphy C."/>
            <person name="Pearson M."/>
            <person name="Poon T.W."/>
            <person name="Priest M."/>
            <person name="Roberts A."/>
            <person name="Saif S."/>
            <person name="Shea T."/>
            <person name="Sisk P."/>
            <person name="Sykes S."/>
            <person name="Wortman J."/>
            <person name="Nusbaum C."/>
            <person name="Birren B."/>
        </authorList>
    </citation>
    <scope>NUCLEOTIDE SEQUENCE [LARGE SCALE GENOMIC DNA]</scope>
    <source>
        <strain evidence="2 3">ATCC 49903</strain>
    </source>
</reference>
<protein>
    <submittedName>
        <fullName evidence="2">Uncharacterized protein</fullName>
    </submittedName>
</protein>
<name>S0KP17_9ENTE</name>
<evidence type="ECO:0000313" key="2">
    <source>
        <dbReference type="EMBL" id="EOT86154.1"/>
    </source>
</evidence>
<feature type="region of interest" description="Disordered" evidence="1">
    <location>
        <begin position="518"/>
        <end position="584"/>
    </location>
</feature>
<sequence>MKSKLVYLLLFTTCTLLFLSFLPKTYAYFNDTKTINSTLTLHKPTLKLNDLFVSLKTLNETKTVDIQLESQTTLTSDVYLGKESNPWSDYITLKFPKRLTVNQDRTKFTGQIEIKKIKELPENHPKELKITIPIFLDHTLSVPIATASINITNQEDELAQWPDETLFKGEPYYLTNTLYYVSDPNFILLNQPTLYLSSDIDSPLDQTTVDKLFAHKIKTNNGTYFNVSTSFVPKKGFKVTLLGVEKSTNDQPSQVHIEQTMYTKYMVIGSDKLSIRQFAFASDLAINNLAMKTDTTIQTNPDRTTLSFSSIVNNSSLTAANISDMNPDLSWALTNSHDFSLSIHTTNIAIQQLTTRSGNTGSLQLINTKTNQVLLTRALVSTQLDETLPTRFTQARLQKKYTIQKAGIETVELRTPSEISYKAPYYEVPLYFNISQNDPLNQSSSFSLQLDGEFSTVPIKESRSNNGTLLNFTLYFTPQQLQKEGFNFSLQRAATAKDDSRFIYSDYISLSSIRPKNTKSVRVEPVQETKQTETSTSSSKENETSPTQTEPTPSTTDAMTATSQVTSTQEETTSETIQTSLEIP</sequence>
<gene>
    <name evidence="2" type="ORF">I573_00907</name>
</gene>